<gene>
    <name evidence="1" type="ORF">C1H46_028732</name>
</gene>
<dbReference type="EMBL" id="VIEB01000588">
    <property type="protein sequence ID" value="TQD85680.1"/>
    <property type="molecule type" value="Genomic_DNA"/>
</dbReference>
<protein>
    <submittedName>
        <fullName evidence="1">Uncharacterized protein</fullName>
    </submittedName>
</protein>
<dbReference type="AlphaFoldDB" id="A0A540LGW8"/>
<reference evidence="1 2" key="1">
    <citation type="journal article" date="2019" name="G3 (Bethesda)">
        <title>Sequencing of a Wild Apple (Malus baccata) Genome Unravels the Differences Between Cultivated and Wild Apple Species Regarding Disease Resistance and Cold Tolerance.</title>
        <authorList>
            <person name="Chen X."/>
        </authorList>
    </citation>
    <scope>NUCLEOTIDE SEQUENCE [LARGE SCALE GENOMIC DNA]</scope>
    <source>
        <strain evidence="2">cv. Shandingzi</strain>
        <tissue evidence="1">Leaves</tissue>
    </source>
</reference>
<proteinExistence type="predicted"/>
<organism evidence="1 2">
    <name type="scientific">Malus baccata</name>
    <name type="common">Siberian crab apple</name>
    <name type="synonym">Pyrus baccata</name>
    <dbReference type="NCBI Taxonomy" id="106549"/>
    <lineage>
        <taxon>Eukaryota</taxon>
        <taxon>Viridiplantae</taxon>
        <taxon>Streptophyta</taxon>
        <taxon>Embryophyta</taxon>
        <taxon>Tracheophyta</taxon>
        <taxon>Spermatophyta</taxon>
        <taxon>Magnoliopsida</taxon>
        <taxon>eudicotyledons</taxon>
        <taxon>Gunneridae</taxon>
        <taxon>Pentapetalae</taxon>
        <taxon>rosids</taxon>
        <taxon>fabids</taxon>
        <taxon>Rosales</taxon>
        <taxon>Rosaceae</taxon>
        <taxon>Amygdaloideae</taxon>
        <taxon>Maleae</taxon>
        <taxon>Malus</taxon>
    </lineage>
</organism>
<dbReference type="Proteomes" id="UP000315295">
    <property type="component" value="Unassembled WGS sequence"/>
</dbReference>
<accession>A0A540LGW8</accession>
<keyword evidence="2" id="KW-1185">Reference proteome</keyword>
<comment type="caution">
    <text evidence="1">The sequence shown here is derived from an EMBL/GenBank/DDBJ whole genome shotgun (WGS) entry which is preliminary data.</text>
</comment>
<sequence>MAGKLVGRHDIPRQNLGKPSQGVSMLEVVEARRGSSGKGGGQWPLPLGYARALAWFKIVHGKVLR</sequence>
<evidence type="ECO:0000313" key="1">
    <source>
        <dbReference type="EMBL" id="TQD85680.1"/>
    </source>
</evidence>
<evidence type="ECO:0000313" key="2">
    <source>
        <dbReference type="Proteomes" id="UP000315295"/>
    </source>
</evidence>
<name>A0A540LGW8_MALBA</name>